<keyword evidence="3" id="KW-0862">Zinc</keyword>
<dbReference type="WBParaSite" id="PgR040_g034_t01">
    <property type="protein sequence ID" value="PgR040_g034_t01"/>
    <property type="gene ID" value="PgR040_g034"/>
</dbReference>
<dbReference type="Pfam" id="PF05253">
    <property type="entry name" value="zf-U11-48K"/>
    <property type="match status" value="1"/>
</dbReference>
<dbReference type="GO" id="GO:0008270">
    <property type="term" value="F:zinc ion binding"/>
    <property type="evidence" value="ECO:0007669"/>
    <property type="project" value="UniProtKB-KW"/>
</dbReference>
<accession>A0A915BHU4</accession>
<evidence type="ECO:0000256" key="1">
    <source>
        <dbReference type="ARBA" id="ARBA00022723"/>
    </source>
</evidence>
<evidence type="ECO:0000259" key="4">
    <source>
        <dbReference type="PROSITE" id="PS51800"/>
    </source>
</evidence>
<dbReference type="AlphaFoldDB" id="A0A915BHU4"/>
<dbReference type="SUPFAM" id="SSF57667">
    <property type="entry name" value="beta-beta-alpha zinc fingers"/>
    <property type="match status" value="1"/>
</dbReference>
<evidence type="ECO:0000313" key="6">
    <source>
        <dbReference type="WBParaSite" id="PgR040_g034_t01"/>
    </source>
</evidence>
<evidence type="ECO:0000256" key="3">
    <source>
        <dbReference type="ARBA" id="ARBA00022833"/>
    </source>
</evidence>
<dbReference type="Proteomes" id="UP000887569">
    <property type="component" value="Unplaced"/>
</dbReference>
<feature type="domain" description="CHHC U11-48K-type" evidence="4">
    <location>
        <begin position="17"/>
        <end position="44"/>
    </location>
</feature>
<organism evidence="5 6">
    <name type="scientific">Parascaris univalens</name>
    <name type="common">Nematode worm</name>
    <dbReference type="NCBI Taxonomy" id="6257"/>
    <lineage>
        <taxon>Eukaryota</taxon>
        <taxon>Metazoa</taxon>
        <taxon>Ecdysozoa</taxon>
        <taxon>Nematoda</taxon>
        <taxon>Chromadorea</taxon>
        <taxon>Rhabditida</taxon>
        <taxon>Spirurina</taxon>
        <taxon>Ascaridomorpha</taxon>
        <taxon>Ascaridoidea</taxon>
        <taxon>Ascarididae</taxon>
        <taxon>Parascaris</taxon>
    </lineage>
</organism>
<name>A0A915BHU4_PARUN</name>
<dbReference type="PROSITE" id="PS51800">
    <property type="entry name" value="ZF_CHHC_U11_48K"/>
    <property type="match status" value="1"/>
</dbReference>
<proteinExistence type="predicted"/>
<keyword evidence="1" id="KW-0479">Metal-binding</keyword>
<sequence length="120" mass="14183">MRGNSSVECLREELIRLVVCPYSEEHKIPSVDIFLHLAKCRKDYHRTHGSCSQLKKCKYNGCHFLPLPEIELHEKLCHSAELYRECEEKMKYPPIALREYKTEQKRTEDMIDAIPHLVDL</sequence>
<protein>
    <submittedName>
        <fullName evidence="6">CHHC U11-48K-type domain-containing protein</fullName>
    </submittedName>
</protein>
<reference evidence="6" key="1">
    <citation type="submission" date="2022-11" db="UniProtKB">
        <authorList>
            <consortium name="WormBaseParasite"/>
        </authorList>
    </citation>
    <scope>IDENTIFICATION</scope>
</reference>
<dbReference type="InterPro" id="IPR022776">
    <property type="entry name" value="TRM13/UPF0224_CHHC_Znf_dom"/>
</dbReference>
<evidence type="ECO:0000313" key="5">
    <source>
        <dbReference type="Proteomes" id="UP000887569"/>
    </source>
</evidence>
<dbReference type="InterPro" id="IPR036236">
    <property type="entry name" value="Znf_C2H2_sf"/>
</dbReference>
<evidence type="ECO:0000256" key="2">
    <source>
        <dbReference type="ARBA" id="ARBA00022771"/>
    </source>
</evidence>
<keyword evidence="5" id="KW-1185">Reference proteome</keyword>
<keyword evidence="2" id="KW-0863">Zinc-finger</keyword>